<keyword evidence="2" id="KW-1185">Reference proteome</keyword>
<accession>A0A0F6Z474</accession>
<dbReference type="PATRIC" id="fig|92706.3.peg.445"/>
<evidence type="ECO:0000313" key="1">
    <source>
        <dbReference type="EMBL" id="AKF26435.1"/>
    </source>
</evidence>
<dbReference type="EMBL" id="CP011309">
    <property type="protein sequence ID" value="AKF26435.1"/>
    <property type="molecule type" value="Genomic_DNA"/>
</dbReference>
<protein>
    <recommendedName>
        <fullName evidence="3">VapC45 PIN like domain-containing protein</fullName>
    </recommendedName>
</protein>
<dbReference type="Proteomes" id="UP000034037">
    <property type="component" value="Chromosome"/>
</dbReference>
<evidence type="ECO:0000313" key="2">
    <source>
        <dbReference type="Proteomes" id="UP000034037"/>
    </source>
</evidence>
<dbReference type="AlphaFoldDB" id="A0A0F6Z474"/>
<gene>
    <name evidence="1" type="ORF">YH66_02135</name>
</gene>
<reference evidence="1 2" key="1">
    <citation type="submission" date="2015-04" db="EMBL/GenBank/DDBJ databases">
        <title>Complete Genome Sequence of Brevibacterium flavum ATCC 15168.</title>
        <authorList>
            <person name="Ahn J."/>
            <person name="Park G."/>
            <person name="Jeon W."/>
            <person name="Jang Y."/>
            <person name="Jang M."/>
            <person name="Lee H."/>
            <person name="Lee H."/>
        </authorList>
    </citation>
    <scope>NUCLEOTIDE SEQUENCE [LARGE SCALE GENOMIC DNA]</scope>
    <source>
        <strain evidence="1 2">ATCC 15168</strain>
    </source>
</reference>
<proteinExistence type="predicted"/>
<evidence type="ECO:0008006" key="3">
    <source>
        <dbReference type="Google" id="ProtNLM"/>
    </source>
</evidence>
<sequence>MNFLLDENFPANSIGYLRPMYQGHSFDRVVDGNYQSGIDDLTLFAEAQKQGVNVLITGDIRQIMGQDRLDERAACRAAGIHWLGIPQVLRAKGKERKWAQINSLLANLRYAVKHFESASEPTAILLQPGSFKLQAEKDFPQPL</sequence>
<dbReference type="RefSeq" id="WP_003859717.1">
    <property type="nucleotide sequence ID" value="NZ_CP011309.1"/>
</dbReference>
<dbReference type="HOGENOM" id="CLU_1802416_0_0_11"/>
<organism evidence="1 2">
    <name type="scientific">[Brevibacterium] flavum</name>
    <dbReference type="NCBI Taxonomy" id="92706"/>
    <lineage>
        <taxon>Bacteria</taxon>
        <taxon>Bacillati</taxon>
        <taxon>Actinomycetota</taxon>
        <taxon>Actinomycetes</taxon>
        <taxon>Mycobacteriales</taxon>
        <taxon>Corynebacteriaceae</taxon>
        <taxon>Corynebacterium</taxon>
    </lineage>
</organism>
<name>A0A0F6Z474_9CORY</name>